<keyword evidence="3" id="KW-1185">Reference proteome</keyword>
<dbReference type="PANTHER" id="PTHR47163">
    <property type="entry name" value="DDE_TNP_IS1595 DOMAIN-CONTAINING PROTEIN"/>
    <property type="match status" value="1"/>
</dbReference>
<dbReference type="InterPro" id="IPR053164">
    <property type="entry name" value="IS1016-like_transposase"/>
</dbReference>
<organism evidence="2 3">
    <name type="scientific">Trichuris suis</name>
    <name type="common">pig whipworm</name>
    <dbReference type="NCBI Taxonomy" id="68888"/>
    <lineage>
        <taxon>Eukaryota</taxon>
        <taxon>Metazoa</taxon>
        <taxon>Ecdysozoa</taxon>
        <taxon>Nematoda</taxon>
        <taxon>Enoplea</taxon>
        <taxon>Dorylaimia</taxon>
        <taxon>Trichinellida</taxon>
        <taxon>Trichuridae</taxon>
        <taxon>Trichuris</taxon>
    </lineage>
</organism>
<accession>A0A085MHD9</accession>
<dbReference type="EMBL" id="KL363192">
    <property type="protein sequence ID" value="KFD56635.1"/>
    <property type="molecule type" value="Genomic_DNA"/>
</dbReference>
<dbReference type="PANTHER" id="PTHR47163:SF2">
    <property type="entry name" value="SI:DKEY-17M8.2"/>
    <property type="match status" value="1"/>
</dbReference>
<evidence type="ECO:0000313" key="3">
    <source>
        <dbReference type="Proteomes" id="UP000030764"/>
    </source>
</evidence>
<dbReference type="AlphaFoldDB" id="A0A085MHD9"/>
<gene>
    <name evidence="2" type="ORF">M513_02311</name>
</gene>
<reference evidence="2 3" key="1">
    <citation type="journal article" date="2014" name="Nat. Genet.">
        <title>Genome and transcriptome of the porcine whipworm Trichuris suis.</title>
        <authorList>
            <person name="Jex A.R."/>
            <person name="Nejsum P."/>
            <person name="Schwarz E.M."/>
            <person name="Hu L."/>
            <person name="Young N.D."/>
            <person name="Hall R.S."/>
            <person name="Korhonen P.K."/>
            <person name="Liao S."/>
            <person name="Thamsborg S."/>
            <person name="Xia J."/>
            <person name="Xu P."/>
            <person name="Wang S."/>
            <person name="Scheerlinck J.P."/>
            <person name="Hofmann A."/>
            <person name="Sternberg P.W."/>
            <person name="Wang J."/>
            <person name="Gasser R.B."/>
        </authorList>
    </citation>
    <scope>NUCLEOTIDE SEQUENCE [LARGE SCALE GENOMIC DNA]</scope>
    <source>
        <strain evidence="2">DCEP-RM93M</strain>
    </source>
</reference>
<feature type="domain" description="ISXO2-like transposase" evidence="1">
    <location>
        <begin position="70"/>
        <end position="208"/>
    </location>
</feature>
<proteinExistence type="predicted"/>
<name>A0A085MHD9_9BILA</name>
<protein>
    <recommendedName>
        <fullName evidence="1">ISXO2-like transposase domain-containing protein</fullName>
    </recommendedName>
</protein>
<evidence type="ECO:0000259" key="1">
    <source>
        <dbReference type="SMART" id="SM01126"/>
    </source>
</evidence>
<dbReference type="InterPro" id="IPR024445">
    <property type="entry name" value="Tnp_ISXO2-like"/>
</dbReference>
<evidence type="ECO:0000313" key="2">
    <source>
        <dbReference type="EMBL" id="KFD56635.1"/>
    </source>
</evidence>
<dbReference type="SMART" id="SM01126">
    <property type="entry name" value="DDE_Tnp_IS1595"/>
    <property type="match status" value="1"/>
</dbReference>
<dbReference type="Pfam" id="PF12762">
    <property type="entry name" value="DDE_Tnp_IS1595"/>
    <property type="match status" value="1"/>
</dbReference>
<sequence>MATVKSICWLYETIKHEETAAQFLGERGLLHSERLCPVCEEAMRLGRGGVAWYRYKRSCCREVSIRTGTWLEGINKSVTARWNRHLQQVLAEALAEAPVQLGRPSRTVKLDESLFPGANPAAHHIQRHVRAGTTVITDEWRAYPCLSREAYTHLRVNYSVNFVDGATGAHTQSVESLWAQAKQGNKRRCGTRQSALPSHLCEFTWRKGLVASDDAFDAIPADILRLHPPRSDAWPTSIPVLQRTRTVTVPTVVVASAKSTQECIVLLIP</sequence>
<dbReference type="Proteomes" id="UP000030764">
    <property type="component" value="Unassembled WGS sequence"/>
</dbReference>